<comment type="caution">
    <text evidence="1">The sequence shown here is derived from an EMBL/GenBank/DDBJ whole genome shotgun (WGS) entry which is preliminary data.</text>
</comment>
<evidence type="ECO:0000313" key="1">
    <source>
        <dbReference type="EMBL" id="GFD28084.1"/>
    </source>
</evidence>
<gene>
    <name evidence="1" type="ORF">Tci_900053</name>
</gene>
<proteinExistence type="predicted"/>
<name>A0A699V7K6_TANCI</name>
<dbReference type="EMBL" id="BKCJ011382211">
    <property type="protein sequence ID" value="GFD28084.1"/>
    <property type="molecule type" value="Genomic_DNA"/>
</dbReference>
<protein>
    <submittedName>
        <fullName evidence="1">Uncharacterized protein</fullName>
    </submittedName>
</protein>
<sequence length="180" mass="20362">TLDPQRQLRVAVVHRVNRLAIAAVGLRQDDLQTSRADVLVGHEVRQADDALACQRQLTQGFAAGRGHGRVNEQAITIRMAQRPMVERFRLREPQQGMPAQRLNGLGRPVFFQVIGAGEDVQRAGTQRARVQGRVRQRTDAYRHVRALFKQVDDQVVAVQLQLNVRVQRPELSHVRDDGMQ</sequence>
<feature type="non-terminal residue" evidence="1">
    <location>
        <position position="1"/>
    </location>
</feature>
<accession>A0A699V7K6</accession>
<organism evidence="1">
    <name type="scientific">Tanacetum cinerariifolium</name>
    <name type="common">Dalmatian daisy</name>
    <name type="synonym">Chrysanthemum cinerariifolium</name>
    <dbReference type="NCBI Taxonomy" id="118510"/>
    <lineage>
        <taxon>Eukaryota</taxon>
        <taxon>Viridiplantae</taxon>
        <taxon>Streptophyta</taxon>
        <taxon>Embryophyta</taxon>
        <taxon>Tracheophyta</taxon>
        <taxon>Spermatophyta</taxon>
        <taxon>Magnoliopsida</taxon>
        <taxon>eudicotyledons</taxon>
        <taxon>Gunneridae</taxon>
        <taxon>Pentapetalae</taxon>
        <taxon>asterids</taxon>
        <taxon>campanulids</taxon>
        <taxon>Asterales</taxon>
        <taxon>Asteraceae</taxon>
        <taxon>Asteroideae</taxon>
        <taxon>Anthemideae</taxon>
        <taxon>Anthemidinae</taxon>
        <taxon>Tanacetum</taxon>
    </lineage>
</organism>
<feature type="non-terminal residue" evidence="1">
    <location>
        <position position="180"/>
    </location>
</feature>
<reference evidence="1" key="1">
    <citation type="journal article" date="2019" name="Sci. Rep.">
        <title>Draft genome of Tanacetum cinerariifolium, the natural source of mosquito coil.</title>
        <authorList>
            <person name="Yamashiro T."/>
            <person name="Shiraishi A."/>
            <person name="Satake H."/>
            <person name="Nakayama K."/>
        </authorList>
    </citation>
    <scope>NUCLEOTIDE SEQUENCE</scope>
</reference>
<dbReference type="AlphaFoldDB" id="A0A699V7K6"/>